<accession>F2NIZ8</accession>
<dbReference type="Proteomes" id="UP000000483">
    <property type="component" value="Chromosome"/>
</dbReference>
<evidence type="ECO:0000259" key="1">
    <source>
        <dbReference type="Pfam" id="PF07075"/>
    </source>
</evidence>
<evidence type="ECO:0000313" key="3">
    <source>
        <dbReference type="EMBL" id="AEB10763.1"/>
    </source>
</evidence>
<dbReference type="GO" id="GO:0033922">
    <property type="term" value="F:peptidoglycan beta-N-acetylmuramidase activity"/>
    <property type="evidence" value="ECO:0007669"/>
    <property type="project" value="InterPro"/>
</dbReference>
<reference evidence="4" key="2">
    <citation type="submission" date="2011-03" db="EMBL/GenBank/DDBJ databases">
        <title>The complete genome of Desulfobacca acetoxidans DSM 11109.</title>
        <authorList>
            <consortium name="US DOE Joint Genome Institute (JGI-PGF)"/>
            <person name="Lucas S."/>
            <person name="Copeland A."/>
            <person name="Lapidus A."/>
            <person name="Bruce D."/>
            <person name="Goodwin L."/>
            <person name="Pitluck S."/>
            <person name="Peters L."/>
            <person name="Kyrpides N."/>
            <person name="Mavromatis K."/>
            <person name="Ivanova N."/>
            <person name="Ovchinnikova G."/>
            <person name="Teshima H."/>
            <person name="Detter J.C."/>
            <person name="Han C."/>
            <person name="Land M."/>
            <person name="Hauser L."/>
            <person name="Markowitz V."/>
            <person name="Cheng J.-F."/>
            <person name="Hugenholtz P."/>
            <person name="Woyke T."/>
            <person name="Wu D."/>
            <person name="Spring S."/>
            <person name="Schueler E."/>
            <person name="Brambilla E."/>
            <person name="Klenk H.-P."/>
            <person name="Eisen J.A."/>
        </authorList>
    </citation>
    <scope>NUCLEOTIDE SEQUENCE [LARGE SCALE GENOMIC DNA]</scope>
    <source>
        <strain evidence="4">ATCC 700848 / DSM 11109 / ASRB2</strain>
    </source>
</reference>
<evidence type="ECO:0000259" key="2">
    <source>
        <dbReference type="Pfam" id="PF20732"/>
    </source>
</evidence>
<protein>
    <submittedName>
        <fullName evidence="3">Uncharacterized conserved protein UCP016719</fullName>
    </submittedName>
</protein>
<organism evidence="3 4">
    <name type="scientific">Desulfobacca acetoxidans (strain ATCC 700848 / DSM 11109 / ASRB2)</name>
    <dbReference type="NCBI Taxonomy" id="880072"/>
    <lineage>
        <taxon>Bacteria</taxon>
        <taxon>Pseudomonadati</taxon>
        <taxon>Thermodesulfobacteriota</taxon>
        <taxon>Desulfobaccia</taxon>
        <taxon>Desulfobaccales</taxon>
        <taxon>Desulfobaccaceae</taxon>
        <taxon>Desulfobacca</taxon>
    </lineage>
</organism>
<dbReference type="Gene3D" id="3.90.1150.140">
    <property type="match status" value="1"/>
</dbReference>
<proteinExistence type="predicted"/>
<feature type="domain" description="Peptidoglycan beta-N-acetylmuramidase NamZ N-terminal" evidence="1">
    <location>
        <begin position="24"/>
        <end position="225"/>
    </location>
</feature>
<dbReference type="AlphaFoldDB" id="F2NIZ8"/>
<name>F2NIZ8_DESAR</name>
<dbReference type="PANTHER" id="PTHR42915">
    <property type="entry name" value="HYPOTHETICAL 460 KDA PROTEIN IN FEUA-SIGW INTERGENIC REGION [PRECURSOR]"/>
    <property type="match status" value="1"/>
</dbReference>
<feature type="domain" description="Peptidoglycan beta-N-acetylmuramidase NamZ C-terminal" evidence="2">
    <location>
        <begin position="229"/>
        <end position="387"/>
    </location>
</feature>
<gene>
    <name evidence="3" type="ordered locus">Desac_2967</name>
</gene>
<dbReference type="RefSeq" id="WP_013707872.1">
    <property type="nucleotide sequence ID" value="NC_015388.1"/>
</dbReference>
<dbReference type="Pfam" id="PF20732">
    <property type="entry name" value="NamZ_C"/>
    <property type="match status" value="1"/>
</dbReference>
<dbReference type="InterPro" id="IPR008302">
    <property type="entry name" value="NamZ"/>
</dbReference>
<dbReference type="HOGENOM" id="CLU_033227_1_0_7"/>
<dbReference type="InterPro" id="IPR048502">
    <property type="entry name" value="NamZ_N"/>
</dbReference>
<sequence length="388" mass="43468">MAVRTGLEQILAHPPSWLPRVRLGLLSNQAVVGCGLLPSWRLLAQRFPSSLRALFSPQHGLWGEKQDNMIASVDCREPVTGLPVFSLYGERLQPSPENLDLIDVLLVDLPDVGTRVYTFAATMALAMQSAAQLGKKVIVLDRPNPIGGVQVEGNLLKSDMASIVGPYPLPMRHGLTLGELARYYNQIHGIGCDLDLVPVQGWDRSQYFDVTGLSWVMPSPNLPTLDTAIVYPGQVLLEGTNLSEGRGTTRPFELFGAPFINPLVLKDALLADYELPGVILRETFFQPTFHKWAGEVCGGFQLHVTDRRLYKPYFTTLVILQTIIRLYPDHFQWRQPPYEYVYDRLPFDLLTGDPAVREGLEGHIPVTELEQQWGGGLEEFLEVRQHYI</sequence>
<dbReference type="OrthoDB" id="5705574at2"/>
<dbReference type="Gene3D" id="3.40.50.12170">
    <property type="entry name" value="Uncharacterised protein PF07075, DUF1343"/>
    <property type="match status" value="1"/>
</dbReference>
<dbReference type="KEGG" id="dao:Desac_2967"/>
<evidence type="ECO:0000313" key="4">
    <source>
        <dbReference type="Proteomes" id="UP000000483"/>
    </source>
</evidence>
<keyword evidence="4" id="KW-1185">Reference proteome</keyword>
<reference evidence="3 4" key="1">
    <citation type="journal article" date="2011" name="Stand. Genomic Sci.">
        <title>Complete genome sequence of the acetate-degrading sulfate reducer Desulfobacca acetoxidans type strain (ASRB2).</title>
        <authorList>
            <person name="Goker M."/>
            <person name="Teshima H."/>
            <person name="Lapidus A."/>
            <person name="Nolan M."/>
            <person name="Lucas S."/>
            <person name="Hammon N."/>
            <person name="Deshpande S."/>
            <person name="Cheng J.F."/>
            <person name="Tapia R."/>
            <person name="Han C."/>
            <person name="Goodwin L."/>
            <person name="Pitluck S."/>
            <person name="Huntemann M."/>
            <person name="Liolios K."/>
            <person name="Ivanova N."/>
            <person name="Pagani I."/>
            <person name="Mavromatis K."/>
            <person name="Ovchinikova G."/>
            <person name="Pati A."/>
            <person name="Chen A."/>
            <person name="Palaniappan K."/>
            <person name="Land M."/>
            <person name="Hauser L."/>
            <person name="Brambilla E.M."/>
            <person name="Rohde M."/>
            <person name="Spring S."/>
            <person name="Detter J.C."/>
            <person name="Woyke T."/>
            <person name="Bristow J."/>
            <person name="Eisen J.A."/>
            <person name="Markowitz V."/>
            <person name="Hugenholtz P."/>
            <person name="Kyrpides N.C."/>
            <person name="Klenk H.P."/>
        </authorList>
    </citation>
    <scope>NUCLEOTIDE SEQUENCE [LARGE SCALE GENOMIC DNA]</scope>
    <source>
        <strain evidence="4">ATCC 700848 / DSM 11109 / ASRB2</strain>
    </source>
</reference>
<dbReference type="PANTHER" id="PTHR42915:SF1">
    <property type="entry name" value="PEPTIDOGLYCAN BETA-N-ACETYLMURAMIDASE NAMZ"/>
    <property type="match status" value="1"/>
</dbReference>
<dbReference type="EMBL" id="CP002629">
    <property type="protein sequence ID" value="AEB10763.1"/>
    <property type="molecule type" value="Genomic_DNA"/>
</dbReference>
<dbReference type="PIRSF" id="PIRSF016719">
    <property type="entry name" value="UCP016719"/>
    <property type="match status" value="1"/>
</dbReference>
<dbReference type="Pfam" id="PF07075">
    <property type="entry name" value="NamZ_N"/>
    <property type="match status" value="1"/>
</dbReference>
<dbReference type="InterPro" id="IPR048503">
    <property type="entry name" value="NamZ_C"/>
</dbReference>
<dbReference type="eggNOG" id="COG3876">
    <property type="taxonomic scope" value="Bacteria"/>
</dbReference>
<dbReference type="STRING" id="880072.Desac_2967"/>
<dbReference type="PROSITE" id="PS51257">
    <property type="entry name" value="PROKAR_LIPOPROTEIN"/>
    <property type="match status" value="1"/>
</dbReference>